<reference evidence="2 3" key="1">
    <citation type="journal article" date="2024" name="Ann. Entomol. Soc. Am.">
        <title>Genomic analyses of the southern and eastern yellowjacket wasps (Hymenoptera: Vespidae) reveal evolutionary signatures of social life.</title>
        <authorList>
            <person name="Catto M.A."/>
            <person name="Caine P.B."/>
            <person name="Orr S.E."/>
            <person name="Hunt B.G."/>
            <person name="Goodisman M.A.D."/>
        </authorList>
    </citation>
    <scope>NUCLEOTIDE SEQUENCE [LARGE SCALE GENOMIC DNA]</scope>
    <source>
        <strain evidence="2">233</strain>
        <tissue evidence="2">Head and thorax</tissue>
    </source>
</reference>
<name>A0ABD2AB49_VESSQ</name>
<dbReference type="AlphaFoldDB" id="A0ABD2AB49"/>
<feature type="region of interest" description="Disordered" evidence="1">
    <location>
        <begin position="72"/>
        <end position="109"/>
    </location>
</feature>
<gene>
    <name evidence="2" type="ORF">V1478_011718</name>
</gene>
<proteinExistence type="predicted"/>
<evidence type="ECO:0000313" key="2">
    <source>
        <dbReference type="EMBL" id="KAL2717842.1"/>
    </source>
</evidence>
<evidence type="ECO:0000256" key="1">
    <source>
        <dbReference type="SAM" id="MobiDB-lite"/>
    </source>
</evidence>
<comment type="caution">
    <text evidence="2">The sequence shown here is derived from an EMBL/GenBank/DDBJ whole genome shotgun (WGS) entry which is preliminary data.</text>
</comment>
<keyword evidence="3" id="KW-1185">Reference proteome</keyword>
<evidence type="ECO:0000313" key="3">
    <source>
        <dbReference type="Proteomes" id="UP001607302"/>
    </source>
</evidence>
<organism evidence="2 3">
    <name type="scientific">Vespula squamosa</name>
    <name type="common">Southern yellow jacket</name>
    <name type="synonym">Wasp</name>
    <dbReference type="NCBI Taxonomy" id="30214"/>
    <lineage>
        <taxon>Eukaryota</taxon>
        <taxon>Metazoa</taxon>
        <taxon>Ecdysozoa</taxon>
        <taxon>Arthropoda</taxon>
        <taxon>Hexapoda</taxon>
        <taxon>Insecta</taxon>
        <taxon>Pterygota</taxon>
        <taxon>Neoptera</taxon>
        <taxon>Endopterygota</taxon>
        <taxon>Hymenoptera</taxon>
        <taxon>Apocrita</taxon>
        <taxon>Aculeata</taxon>
        <taxon>Vespoidea</taxon>
        <taxon>Vespidae</taxon>
        <taxon>Vespinae</taxon>
        <taxon>Vespula</taxon>
    </lineage>
</organism>
<dbReference type="Proteomes" id="UP001607302">
    <property type="component" value="Unassembled WGS sequence"/>
</dbReference>
<dbReference type="EMBL" id="JAUDFV010000152">
    <property type="protein sequence ID" value="KAL2717842.1"/>
    <property type="molecule type" value="Genomic_DNA"/>
</dbReference>
<sequence>MGNWHVNGAELFTANGKMNVEDKFAASRLESKVVTIRLQAESRQCLIYEYLKLRINQYEFDRAKVRRRWRRARKEASGNVDGDAVDGGSNSGAGSGWRSAKTEFMTVTD</sequence>
<accession>A0ABD2AB49</accession>
<protein>
    <submittedName>
        <fullName evidence="2">Uncharacterized protein</fullName>
    </submittedName>
</protein>